<dbReference type="PROSITE" id="PS00283">
    <property type="entry name" value="SOYBEAN_KUNITZ"/>
    <property type="match status" value="1"/>
</dbReference>
<dbReference type="SMART" id="SM00452">
    <property type="entry name" value="STI"/>
    <property type="match status" value="1"/>
</dbReference>
<dbReference type="Proteomes" id="UP000501690">
    <property type="component" value="Linkage Group LG10"/>
</dbReference>
<feature type="signal peptide" evidence="3">
    <location>
        <begin position="1"/>
        <end position="24"/>
    </location>
</feature>
<gene>
    <name evidence="4" type="ORF">DEO72_LG10g2428</name>
</gene>
<evidence type="ECO:0000256" key="3">
    <source>
        <dbReference type="SAM" id="SignalP"/>
    </source>
</evidence>
<reference evidence="4 5" key="1">
    <citation type="submission" date="2019-04" db="EMBL/GenBank/DDBJ databases">
        <title>An improved genome assembly and genetic linkage map for asparagus bean, Vigna unguiculata ssp. sesquipedialis.</title>
        <authorList>
            <person name="Xia Q."/>
            <person name="Zhang R."/>
            <person name="Dong Y."/>
        </authorList>
    </citation>
    <scope>NUCLEOTIDE SEQUENCE [LARGE SCALE GENOMIC DNA]</scope>
    <source>
        <tissue evidence="4">Leaf</tissue>
    </source>
</reference>
<feature type="chain" id="PRO_5020021244" evidence="3">
    <location>
        <begin position="25"/>
        <end position="201"/>
    </location>
</feature>
<proteinExistence type="inferred from homology"/>
<organism evidence="4 5">
    <name type="scientific">Vigna unguiculata</name>
    <name type="common">Cowpea</name>
    <dbReference type="NCBI Taxonomy" id="3917"/>
    <lineage>
        <taxon>Eukaryota</taxon>
        <taxon>Viridiplantae</taxon>
        <taxon>Streptophyta</taxon>
        <taxon>Embryophyta</taxon>
        <taxon>Tracheophyta</taxon>
        <taxon>Spermatophyta</taxon>
        <taxon>Magnoliopsida</taxon>
        <taxon>eudicotyledons</taxon>
        <taxon>Gunneridae</taxon>
        <taxon>Pentapetalae</taxon>
        <taxon>rosids</taxon>
        <taxon>fabids</taxon>
        <taxon>Fabales</taxon>
        <taxon>Fabaceae</taxon>
        <taxon>Papilionoideae</taxon>
        <taxon>50 kb inversion clade</taxon>
        <taxon>NPAAA clade</taxon>
        <taxon>indigoferoid/millettioid clade</taxon>
        <taxon>Phaseoleae</taxon>
        <taxon>Vigna</taxon>
    </lineage>
</organism>
<dbReference type="InterPro" id="IPR002160">
    <property type="entry name" value="Prot_inh_Kunz-lg"/>
</dbReference>
<accession>A0A4D6NGA0</accession>
<dbReference type="Pfam" id="PF00197">
    <property type="entry name" value="Kunitz_legume"/>
    <property type="match status" value="1"/>
</dbReference>
<dbReference type="PANTHER" id="PTHR33107:SF81">
    <property type="entry name" value="TRYPSIN INHIBITOR A"/>
    <property type="match status" value="1"/>
</dbReference>
<dbReference type="SUPFAM" id="SSF50386">
    <property type="entry name" value="STI-like"/>
    <property type="match status" value="1"/>
</dbReference>
<evidence type="ECO:0000256" key="2">
    <source>
        <dbReference type="ARBA" id="ARBA00023157"/>
    </source>
</evidence>
<comment type="similarity">
    <text evidence="1">Belongs to the protease inhibitor I3 (leguminous Kunitz-type inhibitor) family.</text>
</comment>
<keyword evidence="2" id="KW-1015">Disulfide bond</keyword>
<dbReference type="CDD" id="cd23362">
    <property type="entry name" value="beta-trefoil_STI_WCI3-like"/>
    <property type="match status" value="1"/>
</dbReference>
<dbReference type="GO" id="GO:0004866">
    <property type="term" value="F:endopeptidase inhibitor activity"/>
    <property type="evidence" value="ECO:0007669"/>
    <property type="project" value="InterPro"/>
</dbReference>
<dbReference type="EMBL" id="CP039354">
    <property type="protein sequence ID" value="QCE11195.1"/>
    <property type="molecule type" value="Genomic_DNA"/>
</dbReference>
<sequence>MKSTTLFSLFLLCGFTSYLPSGTAYLVDTDGNLIENGGSYFITTGNGGGVEFAATGNETCPLSVVQNISPFSSGLPVKLSTLRFIPYIAEGLNLDIGFPFISPCAPTPSWWEVVKGVKGGLSVKLSGYDNTVPGGFRIRSVRNDIVRGYNLLFCPEDTSCGYVGVDLDSKKNRSLVVTQDKKAAMSIQFQRVNLSPATATV</sequence>
<dbReference type="AlphaFoldDB" id="A0A4D6NGA0"/>
<protein>
    <submittedName>
        <fullName evidence="4">Kunitz inhibitor ST1-like</fullName>
    </submittedName>
</protein>
<dbReference type="InterPro" id="IPR011065">
    <property type="entry name" value="Kunitz_inhibitor_STI-like_sf"/>
</dbReference>
<keyword evidence="5" id="KW-1185">Reference proteome</keyword>
<dbReference type="Gene3D" id="2.80.10.50">
    <property type="match status" value="1"/>
</dbReference>
<evidence type="ECO:0000256" key="1">
    <source>
        <dbReference type="ARBA" id="ARBA00005440"/>
    </source>
</evidence>
<dbReference type="PANTHER" id="PTHR33107">
    <property type="entry name" value="KUNITZ TRYPSIN INHIBITOR 2"/>
    <property type="match status" value="1"/>
</dbReference>
<evidence type="ECO:0000313" key="5">
    <source>
        <dbReference type="Proteomes" id="UP000501690"/>
    </source>
</evidence>
<name>A0A4D6NGA0_VIGUN</name>
<keyword evidence="3" id="KW-0732">Signal</keyword>
<evidence type="ECO:0000313" key="4">
    <source>
        <dbReference type="EMBL" id="QCE11195.1"/>
    </source>
</evidence>